<organism evidence="5 6">
    <name type="scientific">Methanospirillum purgamenti</name>
    <dbReference type="NCBI Taxonomy" id="2834276"/>
    <lineage>
        <taxon>Archaea</taxon>
        <taxon>Methanobacteriati</taxon>
        <taxon>Methanobacteriota</taxon>
        <taxon>Stenosarchaea group</taxon>
        <taxon>Methanomicrobia</taxon>
        <taxon>Methanomicrobiales</taxon>
        <taxon>Methanospirillaceae</taxon>
        <taxon>Methanospirillum</taxon>
    </lineage>
</organism>
<dbReference type="KEGG" id="mrtj:KHC33_03550"/>
<keyword evidence="2 3" id="KW-0660">Purine salvage</keyword>
<dbReference type="GO" id="GO:0004422">
    <property type="term" value="F:hypoxanthine phosphoribosyltransferase activity"/>
    <property type="evidence" value="ECO:0007669"/>
    <property type="project" value="UniProtKB-UniRule"/>
</dbReference>
<dbReference type="InterPro" id="IPR029057">
    <property type="entry name" value="PRTase-like"/>
</dbReference>
<dbReference type="PANTHER" id="PTHR43864">
    <property type="entry name" value="HYPOXANTHINE/GUANINE PHOSPHORIBOSYLTRANSFERASE"/>
    <property type="match status" value="1"/>
</dbReference>
<evidence type="ECO:0000256" key="3">
    <source>
        <dbReference type="HAMAP-Rule" id="MF_01467"/>
    </source>
</evidence>
<dbReference type="NCBIfam" id="NF040646">
    <property type="entry name" value="HPT_Archaea"/>
    <property type="match status" value="1"/>
</dbReference>
<dbReference type="RefSeq" id="WP_214420402.1">
    <property type="nucleotide sequence ID" value="NZ_CP075546.1"/>
</dbReference>
<dbReference type="InterPro" id="IPR000836">
    <property type="entry name" value="PRTase_dom"/>
</dbReference>
<comment type="similarity">
    <text evidence="3">Belongs to the purine/pyrimidine phosphoribosyltransferase family. Archaeal HPRT subfamily.</text>
</comment>
<comment type="pathway">
    <text evidence="3">Purine metabolism; IMP biosynthesis via salvage pathway; IMP from hypoxanthine: step 1/1.</text>
</comment>
<dbReference type="PANTHER" id="PTHR43864:SF1">
    <property type="entry name" value="XANTHINE PHOSPHORIBOSYLTRANSFERASE"/>
    <property type="match status" value="1"/>
</dbReference>
<name>A0A8E7EKK1_9EURY</name>
<keyword evidence="3" id="KW-0963">Cytoplasm</keyword>
<keyword evidence="6" id="KW-1185">Reference proteome</keyword>
<accession>A0A8E7EKK1</accession>
<dbReference type="InterPro" id="IPR026597">
    <property type="entry name" value="HGPRTase-like"/>
</dbReference>
<dbReference type="GO" id="GO:0006166">
    <property type="term" value="P:purine ribonucleoside salvage"/>
    <property type="evidence" value="ECO:0007669"/>
    <property type="project" value="UniProtKB-KW"/>
</dbReference>
<feature type="domain" description="Phosphoribosyltransferase" evidence="4">
    <location>
        <begin position="58"/>
        <end position="172"/>
    </location>
</feature>
<dbReference type="Gene3D" id="3.40.50.2020">
    <property type="match status" value="1"/>
</dbReference>
<dbReference type="GO" id="GO:0005737">
    <property type="term" value="C:cytoplasm"/>
    <property type="evidence" value="ECO:0007669"/>
    <property type="project" value="UniProtKB-SubCell"/>
</dbReference>
<sequence>MFPILTNSLITCPIVKKGEYNYFVHPITDGIPDIDPGLLREIAVGMIRLLDLADVKYIVTAEAMGIPIATALSLMTDIPVNIIRKRRYNLPGECDVCQVTGYSKGEMYINGICPGDRVVIVDDVISTGGTMNGIIAALESIGADIVDIGFVIKKGNPTLSRPYSYLVSIEVTDSVRVVDQTS</sequence>
<evidence type="ECO:0000313" key="5">
    <source>
        <dbReference type="EMBL" id="QVV89610.1"/>
    </source>
</evidence>
<dbReference type="AlphaFoldDB" id="A0A8E7EKK1"/>
<keyword evidence="3 5" id="KW-0328">Glycosyltransferase</keyword>
<dbReference type="SUPFAM" id="SSF53271">
    <property type="entry name" value="PRTase-like"/>
    <property type="match status" value="1"/>
</dbReference>
<comment type="catalytic activity">
    <reaction evidence="3">
        <text>GMP + diphosphate = guanine + 5-phospho-alpha-D-ribose 1-diphosphate</text>
        <dbReference type="Rhea" id="RHEA:25424"/>
        <dbReference type="ChEBI" id="CHEBI:16235"/>
        <dbReference type="ChEBI" id="CHEBI:33019"/>
        <dbReference type="ChEBI" id="CHEBI:58017"/>
        <dbReference type="ChEBI" id="CHEBI:58115"/>
    </reaction>
</comment>
<evidence type="ECO:0000259" key="4">
    <source>
        <dbReference type="Pfam" id="PF00156"/>
    </source>
</evidence>
<dbReference type="HAMAP" id="MF_01467">
    <property type="entry name" value="Hypx_phosphoribosyltr"/>
    <property type="match status" value="1"/>
</dbReference>
<reference evidence="5 6" key="1">
    <citation type="submission" date="2021-05" db="EMBL/GenBank/DDBJ databases">
        <title>A novel Methanospirillum isolate from a pyrite-forming mixed culture.</title>
        <authorList>
            <person name="Bunk B."/>
            <person name="Sproer C."/>
            <person name="Spring S."/>
            <person name="Pester M."/>
        </authorList>
    </citation>
    <scope>NUCLEOTIDE SEQUENCE [LARGE SCALE GENOMIC DNA]</scope>
    <source>
        <strain evidence="5 6">J.3.6.1-F.2.7.3</strain>
    </source>
</reference>
<comment type="subcellular location">
    <subcellularLocation>
        <location evidence="3">Cytoplasm</location>
    </subcellularLocation>
</comment>
<dbReference type="Proteomes" id="UP000680656">
    <property type="component" value="Chromosome"/>
</dbReference>
<dbReference type="InterPro" id="IPR050118">
    <property type="entry name" value="Pur/Pyrimidine_PRTase"/>
</dbReference>
<dbReference type="EMBL" id="CP075546">
    <property type="protein sequence ID" value="QVV89610.1"/>
    <property type="molecule type" value="Genomic_DNA"/>
</dbReference>
<dbReference type="UniPathway" id="UPA00591">
    <property type="reaction ID" value="UER00648"/>
</dbReference>
<dbReference type="GeneID" id="65096228"/>
<evidence type="ECO:0000256" key="1">
    <source>
        <dbReference type="ARBA" id="ARBA00022679"/>
    </source>
</evidence>
<evidence type="ECO:0000313" key="6">
    <source>
        <dbReference type="Proteomes" id="UP000680656"/>
    </source>
</evidence>
<dbReference type="Pfam" id="PF00156">
    <property type="entry name" value="Pribosyltran"/>
    <property type="match status" value="1"/>
</dbReference>
<dbReference type="NCBIfam" id="NF002635">
    <property type="entry name" value="PRK02304.1-4"/>
    <property type="match status" value="1"/>
</dbReference>
<protein>
    <recommendedName>
        <fullName evidence="3">Hypoxanthine/guanine phosphoribosyltransferase</fullName>
        <shortName evidence="3">HGPRTase</shortName>
        <ecNumber evidence="3">2.4.2.8</ecNumber>
    </recommendedName>
</protein>
<dbReference type="GO" id="GO:0032264">
    <property type="term" value="P:IMP salvage"/>
    <property type="evidence" value="ECO:0007669"/>
    <property type="project" value="UniProtKB-UniRule"/>
</dbReference>
<evidence type="ECO:0000256" key="2">
    <source>
        <dbReference type="ARBA" id="ARBA00022726"/>
    </source>
</evidence>
<proteinExistence type="inferred from homology"/>
<comment type="function">
    <text evidence="3">Catalyzes a salvage reaction resulting in the formation of IMP that is energically less costly than de novo synthesis.</text>
</comment>
<dbReference type="EC" id="2.4.2.8" evidence="3"/>
<keyword evidence="1 3" id="KW-0808">Transferase</keyword>
<comment type="subunit">
    <text evidence="3">Homodimer.</text>
</comment>
<gene>
    <name evidence="3" type="primary">hpt</name>
    <name evidence="5" type="ORF">KHC33_03550</name>
</gene>
<dbReference type="CDD" id="cd06223">
    <property type="entry name" value="PRTases_typeI"/>
    <property type="match status" value="1"/>
</dbReference>
<comment type="catalytic activity">
    <reaction evidence="3">
        <text>IMP + diphosphate = hypoxanthine + 5-phospho-alpha-D-ribose 1-diphosphate</text>
        <dbReference type="Rhea" id="RHEA:17973"/>
        <dbReference type="ChEBI" id="CHEBI:17368"/>
        <dbReference type="ChEBI" id="CHEBI:33019"/>
        <dbReference type="ChEBI" id="CHEBI:58017"/>
        <dbReference type="ChEBI" id="CHEBI:58053"/>
        <dbReference type="EC" id="2.4.2.8"/>
    </reaction>
</comment>